<gene>
    <name evidence="1" type="ORF">KFE25_003475</name>
</gene>
<accession>A0A8J5XHZ3</accession>
<protein>
    <submittedName>
        <fullName evidence="1">Uncharacterized protein</fullName>
    </submittedName>
</protein>
<evidence type="ECO:0000313" key="2">
    <source>
        <dbReference type="Proteomes" id="UP000751190"/>
    </source>
</evidence>
<dbReference type="Proteomes" id="UP000751190">
    <property type="component" value="Unassembled WGS sequence"/>
</dbReference>
<reference evidence="1" key="1">
    <citation type="submission" date="2021-05" db="EMBL/GenBank/DDBJ databases">
        <title>The genome of the haptophyte Pavlova lutheri (Diacronema luteri, Pavlovales) - a model for lipid biosynthesis in eukaryotic algae.</title>
        <authorList>
            <person name="Hulatt C.J."/>
            <person name="Posewitz M.C."/>
        </authorList>
    </citation>
    <scope>NUCLEOTIDE SEQUENCE</scope>
    <source>
        <strain evidence="1">NIVA-4/92</strain>
    </source>
</reference>
<comment type="caution">
    <text evidence="1">The sequence shown here is derived from an EMBL/GenBank/DDBJ whole genome shotgun (WGS) entry which is preliminary data.</text>
</comment>
<proteinExistence type="predicted"/>
<name>A0A8J5XHZ3_DIALT</name>
<keyword evidence="2" id="KW-1185">Reference proteome</keyword>
<sequence length="280" mass="29925">MRASLVALLLAWSRDDFGALTRLRAARLGTSVWYGTGTLVSLGAGRVVAHVDALEICRTDGARSNRTRSTLLVRKLFVFRDPASGEVLEHNGALAILATPCQEVTVKLREPERALEISAHTAAGAAPLSATCIGGGARRTSVDQFVELSVLLPISATSRTAAAARLESPVGIRVRAPLGLTLETGGGAAGARPVVGGRMREVESYVYWREPLTRRVKRSYTRIGAGPAWSSPGAHLLQLRSMRSRSTHALPRGLQRLLREELPGWRRAPRGLDDAGEGGG</sequence>
<dbReference type="AlphaFoldDB" id="A0A8J5XHZ3"/>
<organism evidence="1 2">
    <name type="scientific">Diacronema lutheri</name>
    <name type="common">Unicellular marine alga</name>
    <name type="synonym">Monochrysis lutheri</name>
    <dbReference type="NCBI Taxonomy" id="2081491"/>
    <lineage>
        <taxon>Eukaryota</taxon>
        <taxon>Haptista</taxon>
        <taxon>Haptophyta</taxon>
        <taxon>Pavlovophyceae</taxon>
        <taxon>Pavlovales</taxon>
        <taxon>Pavlovaceae</taxon>
        <taxon>Diacronema</taxon>
    </lineage>
</organism>
<evidence type="ECO:0000313" key="1">
    <source>
        <dbReference type="EMBL" id="KAG8464412.1"/>
    </source>
</evidence>
<dbReference type="EMBL" id="JAGTXO010000013">
    <property type="protein sequence ID" value="KAG8464412.1"/>
    <property type="molecule type" value="Genomic_DNA"/>
</dbReference>